<feature type="compositionally biased region" description="Basic and acidic residues" evidence="1">
    <location>
        <begin position="224"/>
        <end position="237"/>
    </location>
</feature>
<accession>A0AAV9GYL3</accession>
<gene>
    <name evidence="2" type="ORF">QBC34DRAFT_423621</name>
</gene>
<keyword evidence="3" id="KW-1185">Reference proteome</keyword>
<comment type="caution">
    <text evidence="2">The sequence shown here is derived from an EMBL/GenBank/DDBJ whole genome shotgun (WGS) entry which is preliminary data.</text>
</comment>
<feature type="compositionally biased region" description="Acidic residues" evidence="1">
    <location>
        <begin position="41"/>
        <end position="58"/>
    </location>
</feature>
<feature type="compositionally biased region" description="Polar residues" evidence="1">
    <location>
        <begin position="185"/>
        <end position="196"/>
    </location>
</feature>
<organism evidence="2 3">
    <name type="scientific">Podospora aff. communis PSN243</name>
    <dbReference type="NCBI Taxonomy" id="3040156"/>
    <lineage>
        <taxon>Eukaryota</taxon>
        <taxon>Fungi</taxon>
        <taxon>Dikarya</taxon>
        <taxon>Ascomycota</taxon>
        <taxon>Pezizomycotina</taxon>
        <taxon>Sordariomycetes</taxon>
        <taxon>Sordariomycetidae</taxon>
        <taxon>Sordariales</taxon>
        <taxon>Podosporaceae</taxon>
        <taxon>Podospora</taxon>
    </lineage>
</organism>
<feature type="compositionally biased region" description="Low complexity" evidence="1">
    <location>
        <begin position="173"/>
        <end position="183"/>
    </location>
</feature>
<sequence>MAKESKGDHTHLDKFIVCRTLVVDLADADRSTTDPARLMEDDTDANEEADSPMTDQEELSMLQPRPANGVLPMSQKAHQGSQRPARPTNDSPRNDSQTALQEDFQYTNDSRAHPKAKCIAEIDVRSSQLEPNHTISRRDAIEAYAASLRNIATARNSLRRPPTHTPPRQHIEAASTAATTATTYRDGSTDPSPQGRSASSSGDGSATYESITNGKKNSGVRPNHKSEDEEMADAHAE</sequence>
<feature type="compositionally biased region" description="Polar residues" evidence="1">
    <location>
        <begin position="207"/>
        <end position="216"/>
    </location>
</feature>
<feature type="compositionally biased region" description="Low complexity" evidence="1">
    <location>
        <begin position="197"/>
        <end position="206"/>
    </location>
</feature>
<evidence type="ECO:0000313" key="3">
    <source>
        <dbReference type="Proteomes" id="UP001321760"/>
    </source>
</evidence>
<evidence type="ECO:0000313" key="2">
    <source>
        <dbReference type="EMBL" id="KAK4451626.1"/>
    </source>
</evidence>
<feature type="compositionally biased region" description="Polar residues" evidence="1">
    <location>
        <begin position="76"/>
        <end position="109"/>
    </location>
</feature>
<dbReference type="EMBL" id="MU865927">
    <property type="protein sequence ID" value="KAK4451626.1"/>
    <property type="molecule type" value="Genomic_DNA"/>
</dbReference>
<reference evidence="2" key="1">
    <citation type="journal article" date="2023" name="Mol. Phylogenet. Evol.">
        <title>Genome-scale phylogeny and comparative genomics of the fungal order Sordariales.</title>
        <authorList>
            <person name="Hensen N."/>
            <person name="Bonometti L."/>
            <person name="Westerberg I."/>
            <person name="Brannstrom I.O."/>
            <person name="Guillou S."/>
            <person name="Cros-Aarteil S."/>
            <person name="Calhoun S."/>
            <person name="Haridas S."/>
            <person name="Kuo A."/>
            <person name="Mondo S."/>
            <person name="Pangilinan J."/>
            <person name="Riley R."/>
            <person name="LaButti K."/>
            <person name="Andreopoulos B."/>
            <person name="Lipzen A."/>
            <person name="Chen C."/>
            <person name="Yan M."/>
            <person name="Daum C."/>
            <person name="Ng V."/>
            <person name="Clum A."/>
            <person name="Steindorff A."/>
            <person name="Ohm R.A."/>
            <person name="Martin F."/>
            <person name="Silar P."/>
            <person name="Natvig D.O."/>
            <person name="Lalanne C."/>
            <person name="Gautier V."/>
            <person name="Ament-Velasquez S.L."/>
            <person name="Kruys A."/>
            <person name="Hutchinson M.I."/>
            <person name="Powell A.J."/>
            <person name="Barry K."/>
            <person name="Miller A.N."/>
            <person name="Grigoriev I.V."/>
            <person name="Debuchy R."/>
            <person name="Gladieux P."/>
            <person name="Hiltunen Thoren M."/>
            <person name="Johannesson H."/>
        </authorList>
    </citation>
    <scope>NUCLEOTIDE SEQUENCE</scope>
    <source>
        <strain evidence="2">PSN243</strain>
    </source>
</reference>
<evidence type="ECO:0000256" key="1">
    <source>
        <dbReference type="SAM" id="MobiDB-lite"/>
    </source>
</evidence>
<protein>
    <submittedName>
        <fullName evidence="2">Uncharacterized protein</fullName>
    </submittedName>
</protein>
<dbReference type="Proteomes" id="UP001321760">
    <property type="component" value="Unassembled WGS sequence"/>
</dbReference>
<proteinExistence type="predicted"/>
<reference evidence="2" key="2">
    <citation type="submission" date="2023-05" db="EMBL/GenBank/DDBJ databases">
        <authorList>
            <consortium name="Lawrence Berkeley National Laboratory"/>
            <person name="Steindorff A."/>
            <person name="Hensen N."/>
            <person name="Bonometti L."/>
            <person name="Westerberg I."/>
            <person name="Brannstrom I.O."/>
            <person name="Guillou S."/>
            <person name="Cros-Aarteil S."/>
            <person name="Calhoun S."/>
            <person name="Haridas S."/>
            <person name="Kuo A."/>
            <person name="Mondo S."/>
            <person name="Pangilinan J."/>
            <person name="Riley R."/>
            <person name="Labutti K."/>
            <person name="Andreopoulos B."/>
            <person name="Lipzen A."/>
            <person name="Chen C."/>
            <person name="Yanf M."/>
            <person name="Daum C."/>
            <person name="Ng V."/>
            <person name="Clum A."/>
            <person name="Ohm R."/>
            <person name="Martin F."/>
            <person name="Silar P."/>
            <person name="Natvig D."/>
            <person name="Lalanne C."/>
            <person name="Gautier V."/>
            <person name="Ament-Velasquez S.L."/>
            <person name="Kruys A."/>
            <person name="Hutchinson M.I."/>
            <person name="Powell A.J."/>
            <person name="Barry K."/>
            <person name="Miller A.N."/>
            <person name="Grigoriev I.V."/>
            <person name="Debuchy R."/>
            <person name="Gladieux P."/>
            <person name="Thoren M.H."/>
            <person name="Johannesson H."/>
        </authorList>
    </citation>
    <scope>NUCLEOTIDE SEQUENCE</scope>
    <source>
        <strain evidence="2">PSN243</strain>
    </source>
</reference>
<name>A0AAV9GYL3_9PEZI</name>
<feature type="compositionally biased region" description="Basic and acidic residues" evidence="1">
    <location>
        <begin position="27"/>
        <end position="40"/>
    </location>
</feature>
<feature type="region of interest" description="Disordered" evidence="1">
    <location>
        <begin position="154"/>
        <end position="237"/>
    </location>
</feature>
<feature type="region of interest" description="Disordered" evidence="1">
    <location>
        <begin position="26"/>
        <end position="112"/>
    </location>
</feature>
<dbReference type="AlphaFoldDB" id="A0AAV9GYL3"/>